<keyword evidence="6" id="KW-0175">Coiled coil</keyword>
<dbReference type="AlphaFoldDB" id="A0A0P7V2Y9"/>
<gene>
    <name evidence="9" type="ORF">Z043_112297</name>
</gene>
<keyword evidence="5" id="KW-0539">Nucleus</keyword>
<feature type="domain" description="BZIP" evidence="8">
    <location>
        <begin position="55"/>
        <end position="105"/>
    </location>
</feature>
<keyword evidence="2" id="KW-0805">Transcription regulation</keyword>
<dbReference type="CDD" id="cd14694">
    <property type="entry name" value="bZIP_NFIL3"/>
    <property type="match status" value="1"/>
</dbReference>
<evidence type="ECO:0000256" key="5">
    <source>
        <dbReference type="ARBA" id="ARBA00023242"/>
    </source>
</evidence>
<reference evidence="9 10" key="1">
    <citation type="submission" date="2015-08" db="EMBL/GenBank/DDBJ databases">
        <title>The genome of the Asian arowana (Scleropages formosus).</title>
        <authorList>
            <person name="Tan M.H."/>
            <person name="Gan H.M."/>
            <person name="Croft L.J."/>
            <person name="Austin C.M."/>
        </authorList>
    </citation>
    <scope>NUCLEOTIDE SEQUENCE [LARGE SCALE GENOMIC DNA]</scope>
    <source>
        <strain evidence="9">Aro1</strain>
    </source>
</reference>
<feature type="region of interest" description="Disordered" evidence="7">
    <location>
        <begin position="1"/>
        <end position="25"/>
    </location>
</feature>
<dbReference type="InterPro" id="IPR004827">
    <property type="entry name" value="bZIP"/>
</dbReference>
<dbReference type="Gene3D" id="1.20.5.170">
    <property type="match status" value="1"/>
</dbReference>
<evidence type="ECO:0000256" key="2">
    <source>
        <dbReference type="ARBA" id="ARBA00023015"/>
    </source>
</evidence>
<keyword evidence="3" id="KW-0238">DNA-binding</keyword>
<feature type="region of interest" description="Disordered" evidence="7">
    <location>
        <begin position="180"/>
        <end position="212"/>
    </location>
</feature>
<dbReference type="Proteomes" id="UP000034805">
    <property type="component" value="Unassembled WGS sequence"/>
</dbReference>
<dbReference type="Pfam" id="PF07716">
    <property type="entry name" value="bZIP_2"/>
    <property type="match status" value="1"/>
</dbReference>
<proteinExistence type="inferred from homology"/>
<keyword evidence="4" id="KW-0804">Transcription</keyword>
<name>A0A0P7V2Y9_SCLFO</name>
<dbReference type="InterPro" id="IPR046347">
    <property type="entry name" value="bZIP_sf"/>
</dbReference>
<evidence type="ECO:0000256" key="3">
    <source>
        <dbReference type="ARBA" id="ARBA00023125"/>
    </source>
</evidence>
<evidence type="ECO:0000256" key="1">
    <source>
        <dbReference type="ARBA" id="ARBA00006079"/>
    </source>
</evidence>
<dbReference type="SUPFAM" id="SSF57959">
    <property type="entry name" value="Leucine zipper domain"/>
    <property type="match status" value="1"/>
</dbReference>
<evidence type="ECO:0000313" key="10">
    <source>
        <dbReference type="Proteomes" id="UP000034805"/>
    </source>
</evidence>
<comment type="similarity">
    <text evidence="1">Belongs to the bZIP family. NFIL3 subfamily.</text>
</comment>
<comment type="caution">
    <text evidence="9">The sequence shown here is derived from an EMBL/GenBank/DDBJ whole genome shotgun (WGS) entry which is preliminary data.</text>
</comment>
<dbReference type="GO" id="GO:0003700">
    <property type="term" value="F:DNA-binding transcription factor activity"/>
    <property type="evidence" value="ECO:0007669"/>
    <property type="project" value="InterPro"/>
</dbReference>
<evidence type="ECO:0000256" key="7">
    <source>
        <dbReference type="SAM" id="MobiDB-lite"/>
    </source>
</evidence>
<dbReference type="PANTHER" id="PTHR15284:SF7">
    <property type="entry name" value="NFIL3 LIKE PROTEIN"/>
    <property type="match status" value="1"/>
</dbReference>
<feature type="compositionally biased region" description="Basic and acidic residues" evidence="7">
    <location>
        <begin position="9"/>
        <end position="21"/>
    </location>
</feature>
<evidence type="ECO:0000256" key="4">
    <source>
        <dbReference type="ARBA" id="ARBA00023163"/>
    </source>
</evidence>
<protein>
    <recommendedName>
        <fullName evidence="8">BZIP domain-containing protein</fullName>
    </recommendedName>
</protein>
<dbReference type="GO" id="GO:0003677">
    <property type="term" value="F:DNA binding"/>
    <property type="evidence" value="ECO:0007669"/>
    <property type="project" value="UniProtKB-KW"/>
</dbReference>
<evidence type="ECO:0000259" key="8">
    <source>
        <dbReference type="PROSITE" id="PS50217"/>
    </source>
</evidence>
<dbReference type="PROSITE" id="PS00036">
    <property type="entry name" value="BZIP_BASIC"/>
    <property type="match status" value="1"/>
</dbReference>
<dbReference type="SMART" id="SM00338">
    <property type="entry name" value="BRLZ"/>
    <property type="match status" value="1"/>
</dbReference>
<dbReference type="InterPro" id="IPR047106">
    <property type="entry name" value="NFIL3-like_bZIP"/>
</dbReference>
<evidence type="ECO:0000313" key="9">
    <source>
        <dbReference type="EMBL" id="KPP68979.1"/>
    </source>
</evidence>
<evidence type="ECO:0000256" key="6">
    <source>
        <dbReference type="SAM" id="Coils"/>
    </source>
</evidence>
<dbReference type="PANTHER" id="PTHR15284">
    <property type="entry name" value="NUCLEAR FACTOR INTERLEUKIN-3-REGULATED PROTEIN"/>
    <property type="match status" value="1"/>
</dbReference>
<dbReference type="InterPro" id="IPR047229">
    <property type="entry name" value="NFIL3-like"/>
</dbReference>
<dbReference type="EMBL" id="JARO02004182">
    <property type="protein sequence ID" value="KPP68979.1"/>
    <property type="molecule type" value="Genomic_DNA"/>
</dbReference>
<accession>A0A0P7V2Y9</accession>
<feature type="coiled-coil region" evidence="6">
    <location>
        <begin position="80"/>
        <end position="107"/>
    </location>
</feature>
<organism evidence="9 10">
    <name type="scientific">Scleropages formosus</name>
    <name type="common">Asian bonytongue</name>
    <name type="synonym">Osteoglossum formosum</name>
    <dbReference type="NCBI Taxonomy" id="113540"/>
    <lineage>
        <taxon>Eukaryota</taxon>
        <taxon>Metazoa</taxon>
        <taxon>Chordata</taxon>
        <taxon>Craniata</taxon>
        <taxon>Vertebrata</taxon>
        <taxon>Euteleostomi</taxon>
        <taxon>Actinopterygii</taxon>
        <taxon>Neopterygii</taxon>
        <taxon>Teleostei</taxon>
        <taxon>Osteoglossocephala</taxon>
        <taxon>Osteoglossomorpha</taxon>
        <taxon>Osteoglossiformes</taxon>
        <taxon>Osteoglossidae</taxon>
        <taxon>Scleropages</taxon>
    </lineage>
</organism>
<dbReference type="GO" id="GO:0005634">
    <property type="term" value="C:nucleus"/>
    <property type="evidence" value="ECO:0007669"/>
    <property type="project" value="TreeGrafter"/>
</dbReference>
<sequence length="212" mass="23939">MITTPSESRAAKAKHEPHERPFVLNASLSAANGISGHKCPTSRRKREFIPAEKKDDLYWERRRKNNEAARRSREKRRLHDMVLENKLIALREENATLKAELLSLKLRFGLVSSLTHYREEQGVSGSMASSGKDLTTKVAKFQCWAHRPERWRGDGLEAVQKHCRKEVSCDSPCLSKEELSCRHSEESYTSSAGSDGSYIQGGVSDHFRSGSP</sequence>
<dbReference type="FunFam" id="1.20.5.170:FF:000025">
    <property type="entry name" value="nuclear factor interleukin-3-regulated protein-like"/>
    <property type="match status" value="1"/>
</dbReference>
<dbReference type="GO" id="GO:0007623">
    <property type="term" value="P:circadian rhythm"/>
    <property type="evidence" value="ECO:0007669"/>
    <property type="project" value="TreeGrafter"/>
</dbReference>
<dbReference type="PROSITE" id="PS50217">
    <property type="entry name" value="BZIP"/>
    <property type="match status" value="1"/>
</dbReference>